<dbReference type="EMBL" id="CAQI01000053">
    <property type="protein sequence ID" value="CCQ47885.1"/>
    <property type="molecule type" value="Genomic_DNA"/>
</dbReference>
<keyword evidence="3" id="KW-1185">Reference proteome</keyword>
<sequence>MYKHNAARRGPAPAAAPVPDWSRLCRNDHVEVRKAGGETMAGIIDMIAADRSVFWMIRNDGAGRTMLCSADNIAVTKLPQREHAAA</sequence>
<dbReference type="STRING" id="861266.ARTSIC4J27_3882"/>
<evidence type="ECO:0000256" key="1">
    <source>
        <dbReference type="SAM" id="MobiDB-lite"/>
    </source>
</evidence>
<dbReference type="OrthoDB" id="4947240at2"/>
<evidence type="ECO:0000313" key="3">
    <source>
        <dbReference type="Proteomes" id="UP000035722"/>
    </source>
</evidence>
<feature type="compositionally biased region" description="Low complexity" evidence="1">
    <location>
        <begin position="8"/>
        <end position="19"/>
    </location>
</feature>
<dbReference type="RefSeq" id="WP_050056694.1">
    <property type="nucleotide sequence ID" value="NZ_CAQI01000053.1"/>
</dbReference>
<comment type="caution">
    <text evidence="2">The sequence shown here is derived from an EMBL/GenBank/DDBJ whole genome shotgun (WGS) entry which is preliminary data.</text>
</comment>
<accession>A0A024H6T1</accession>
<protein>
    <submittedName>
        <fullName evidence="2">Uncharacterized protein</fullName>
    </submittedName>
</protein>
<evidence type="ECO:0000313" key="2">
    <source>
        <dbReference type="EMBL" id="CCQ47885.1"/>
    </source>
</evidence>
<name>A0A024H6T1_9MICC</name>
<proteinExistence type="predicted"/>
<organism evidence="2 3">
    <name type="scientific">Pseudarthrobacter siccitolerans</name>
    <dbReference type="NCBI Taxonomy" id="861266"/>
    <lineage>
        <taxon>Bacteria</taxon>
        <taxon>Bacillati</taxon>
        <taxon>Actinomycetota</taxon>
        <taxon>Actinomycetes</taxon>
        <taxon>Micrococcales</taxon>
        <taxon>Micrococcaceae</taxon>
        <taxon>Pseudarthrobacter</taxon>
    </lineage>
</organism>
<dbReference type="Proteomes" id="UP000035722">
    <property type="component" value="Unassembled WGS sequence"/>
</dbReference>
<reference evidence="3" key="1">
    <citation type="journal article" date="2014" name="Genome Announc.">
        <title>Genome Sequence of Arthrobacter siccitolerans 4J27, a Xeroprotectant-Producing Desiccation-Tolerant Microorganism.</title>
        <authorList>
            <person name="Manzanera M."/>
            <person name="Santa-Cruz-Calvo L."/>
            <person name="Vilchez J.I."/>
            <person name="Garcia-Fontana C."/>
            <person name="Silva-Castro G.A."/>
            <person name="Calvo C."/>
            <person name="Gonzalez-Lopez J."/>
        </authorList>
    </citation>
    <scope>NUCLEOTIDE SEQUENCE [LARGE SCALE GENOMIC DNA]</scope>
    <source>
        <strain evidence="3">4J27</strain>
    </source>
</reference>
<feature type="region of interest" description="Disordered" evidence="1">
    <location>
        <begin position="1"/>
        <end position="20"/>
    </location>
</feature>
<gene>
    <name evidence="2" type="ORF">ARTSIC4J27_3882</name>
</gene>
<dbReference type="AlphaFoldDB" id="A0A024H6T1"/>